<evidence type="ECO:0000259" key="4">
    <source>
        <dbReference type="SMART" id="SM00893"/>
    </source>
</evidence>
<proteinExistence type="inferred from homology"/>
<evidence type="ECO:0000256" key="3">
    <source>
        <dbReference type="ARBA" id="ARBA00022982"/>
    </source>
</evidence>
<dbReference type="InterPro" id="IPR000049">
    <property type="entry name" value="ET-Flavoprotein_bsu_CS"/>
</dbReference>
<reference evidence="5" key="1">
    <citation type="journal article" date="2015" name="Nature">
        <title>Complex archaea that bridge the gap between prokaryotes and eukaryotes.</title>
        <authorList>
            <person name="Spang A."/>
            <person name="Saw J.H."/>
            <person name="Jorgensen S.L."/>
            <person name="Zaremba-Niedzwiedzka K."/>
            <person name="Martijn J."/>
            <person name="Lind A.E."/>
            <person name="van Eijk R."/>
            <person name="Schleper C."/>
            <person name="Guy L."/>
            <person name="Ettema T.J."/>
        </authorList>
    </citation>
    <scope>NUCLEOTIDE SEQUENCE</scope>
</reference>
<dbReference type="InterPro" id="IPR014730">
    <property type="entry name" value="ETF_a/b_N"/>
</dbReference>
<dbReference type="InterPro" id="IPR012255">
    <property type="entry name" value="ETF_b"/>
</dbReference>
<keyword evidence="3" id="KW-0249">Electron transport</keyword>
<keyword evidence="2" id="KW-0813">Transport</keyword>
<comment type="similarity">
    <text evidence="1">Belongs to the ETF beta-subunit/FixA family.</text>
</comment>
<evidence type="ECO:0000256" key="1">
    <source>
        <dbReference type="ARBA" id="ARBA00007557"/>
    </source>
</evidence>
<dbReference type="SUPFAM" id="SSF52402">
    <property type="entry name" value="Adenine nucleotide alpha hydrolases-like"/>
    <property type="match status" value="1"/>
</dbReference>
<dbReference type="AlphaFoldDB" id="A0A0F9W1E2"/>
<accession>A0A0F9W1E2</accession>
<gene>
    <name evidence="5" type="ORF">LCGC14_0016120</name>
</gene>
<sequence length="262" mass="27749">MDIIVCVKRVPETTEADISVDPQGTGILDSNLPFVINEWDNYAVEEAVRLVEQLGGSVTVVSIGPEQCDEVLRRCLAMGADKAIRLTDDALADSDARATARALGQIIKDLPFDLVFTGVQAADDGQAQVGVMLAGMLAVPHATVVTEIAVDGDTVRVVRELEGGLGERLELKLPAVLTIQTGINEPRYVSIMGIRKAMKKELAVANLSEINLAGDQVGPAGSLTSVTRMFIPTVEQKAEILTGSVDESCAALADRLKKGGLV</sequence>
<dbReference type="PANTHER" id="PTHR21294">
    <property type="entry name" value="ELECTRON TRANSFER FLAVOPROTEIN BETA-SUBUNIT"/>
    <property type="match status" value="1"/>
</dbReference>
<dbReference type="InterPro" id="IPR033948">
    <property type="entry name" value="ETF_beta_N"/>
</dbReference>
<dbReference type="PROSITE" id="PS01065">
    <property type="entry name" value="ETF_BETA"/>
    <property type="match status" value="1"/>
</dbReference>
<comment type="caution">
    <text evidence="5">The sequence shown here is derived from an EMBL/GenBank/DDBJ whole genome shotgun (WGS) entry which is preliminary data.</text>
</comment>
<dbReference type="EMBL" id="LAZR01000003">
    <property type="protein sequence ID" value="KKO11136.1"/>
    <property type="molecule type" value="Genomic_DNA"/>
</dbReference>
<organism evidence="5">
    <name type="scientific">marine sediment metagenome</name>
    <dbReference type="NCBI Taxonomy" id="412755"/>
    <lineage>
        <taxon>unclassified sequences</taxon>
        <taxon>metagenomes</taxon>
        <taxon>ecological metagenomes</taxon>
    </lineage>
</organism>
<dbReference type="GO" id="GO:0009055">
    <property type="term" value="F:electron transfer activity"/>
    <property type="evidence" value="ECO:0007669"/>
    <property type="project" value="InterPro"/>
</dbReference>
<dbReference type="Gene3D" id="3.40.50.620">
    <property type="entry name" value="HUPs"/>
    <property type="match status" value="1"/>
</dbReference>
<dbReference type="CDD" id="cd01714">
    <property type="entry name" value="ETF_beta"/>
    <property type="match status" value="1"/>
</dbReference>
<protein>
    <recommendedName>
        <fullName evidence="4">Electron transfer flavoprotein alpha/beta-subunit N-terminal domain-containing protein</fullName>
    </recommendedName>
</protein>
<dbReference type="InterPro" id="IPR014729">
    <property type="entry name" value="Rossmann-like_a/b/a_fold"/>
</dbReference>
<evidence type="ECO:0000313" key="5">
    <source>
        <dbReference type="EMBL" id="KKO11136.1"/>
    </source>
</evidence>
<dbReference type="SMART" id="SM00893">
    <property type="entry name" value="ETF"/>
    <property type="match status" value="1"/>
</dbReference>
<dbReference type="PANTHER" id="PTHR21294:SF8">
    <property type="entry name" value="ELECTRON TRANSFER FLAVOPROTEIN SUBUNIT BETA"/>
    <property type="match status" value="1"/>
</dbReference>
<feature type="domain" description="Electron transfer flavoprotein alpha/beta-subunit N-terminal" evidence="4">
    <location>
        <begin position="24"/>
        <end position="214"/>
    </location>
</feature>
<name>A0A0F9W1E2_9ZZZZ</name>
<dbReference type="Pfam" id="PF01012">
    <property type="entry name" value="ETF"/>
    <property type="match status" value="1"/>
</dbReference>
<dbReference type="PIRSF" id="PIRSF000090">
    <property type="entry name" value="Beta-ETF"/>
    <property type="match status" value="1"/>
</dbReference>
<evidence type="ECO:0000256" key="2">
    <source>
        <dbReference type="ARBA" id="ARBA00022448"/>
    </source>
</evidence>